<evidence type="ECO:0000313" key="2">
    <source>
        <dbReference type="Proteomes" id="UP000528964"/>
    </source>
</evidence>
<evidence type="ECO:0000313" key="1">
    <source>
        <dbReference type="EMBL" id="MBB3974115.1"/>
    </source>
</evidence>
<keyword evidence="2" id="KW-1185">Reference proteome</keyword>
<reference evidence="1 2" key="1">
    <citation type="submission" date="2020-08" db="EMBL/GenBank/DDBJ databases">
        <title>Genomic Encyclopedia of Type Strains, Phase IV (KMG-IV): sequencing the most valuable type-strain genomes for metagenomic binning, comparative biology and taxonomic classification.</title>
        <authorList>
            <person name="Goeker M."/>
        </authorList>
    </citation>
    <scope>NUCLEOTIDE SEQUENCE [LARGE SCALE GENOMIC DNA]</scope>
    <source>
        <strain evidence="1 2">DSM 25481</strain>
    </source>
</reference>
<name>A0A7W6D4F2_9HYPH</name>
<proteinExistence type="predicted"/>
<dbReference type="RefSeq" id="WP_183395957.1">
    <property type="nucleotide sequence ID" value="NZ_JACIDR010000004.1"/>
</dbReference>
<accession>A0A7W6D4F2</accession>
<sequence length="319" mass="36535">MAAPSLQLSKTVPELLRDRPEQRLDARELALLVFETNPEACHAKREKSAWMQSHDDLIQQIVREIGAQRPVIQSKFPQVRTTEGRPRQFYWSEKTLEAEVEGADQVRASAPVIAVIKPESVEEALSEHDLYPLLGDYLATEFSVDAMRIDERRSNNRRGPNGNRWLYPDVVGIEDLTKGWHDELRQCVSQTGDSRARLWSAEVKRLINRSNVREAYFQAVSNSSWSNAAYLAAAEIEGTDTMQELRMLYALHGVGVIRLDDKNPSESQVLIPARERAAVDWTTCNRLVQENADFKEFIRRVRHFYQTGDRQTGWALRST</sequence>
<gene>
    <name evidence="1" type="ORF">GGR24_002792</name>
</gene>
<organism evidence="1 2">
    <name type="scientific">Hansschlegelia beijingensis</name>
    <dbReference type="NCBI Taxonomy" id="1133344"/>
    <lineage>
        <taxon>Bacteria</taxon>
        <taxon>Pseudomonadati</taxon>
        <taxon>Pseudomonadota</taxon>
        <taxon>Alphaproteobacteria</taxon>
        <taxon>Hyphomicrobiales</taxon>
        <taxon>Methylopilaceae</taxon>
        <taxon>Hansschlegelia</taxon>
    </lineage>
</organism>
<dbReference type="EMBL" id="JACIDR010000004">
    <property type="protein sequence ID" value="MBB3974115.1"/>
    <property type="molecule type" value="Genomic_DNA"/>
</dbReference>
<dbReference type="AlphaFoldDB" id="A0A7W6D4F2"/>
<protein>
    <recommendedName>
        <fullName evidence="3">HrgA protein</fullName>
    </recommendedName>
</protein>
<comment type="caution">
    <text evidence="1">The sequence shown here is derived from an EMBL/GenBank/DDBJ whole genome shotgun (WGS) entry which is preliminary data.</text>
</comment>
<dbReference type="Proteomes" id="UP000528964">
    <property type="component" value="Unassembled WGS sequence"/>
</dbReference>
<evidence type="ECO:0008006" key="3">
    <source>
        <dbReference type="Google" id="ProtNLM"/>
    </source>
</evidence>